<dbReference type="EMBL" id="GL883100">
    <property type="protein sequence ID" value="EGG08558.1"/>
    <property type="molecule type" value="Genomic_DNA"/>
</dbReference>
<dbReference type="HOGENOM" id="CLU_443487_0_0_1"/>
<keyword evidence="2" id="KW-0732">Signal</keyword>
<feature type="compositionally biased region" description="Low complexity" evidence="1">
    <location>
        <begin position="181"/>
        <end position="191"/>
    </location>
</feature>
<accession>F4RG71</accession>
<sequence length="616" mass="70925">MPSITPIISIFLAMSIHIVCNPMDNSLQMSTIHSNTAINEVVHESLGISGLQNEAFVPQKQAKEPHTISGFVTSGQNSLGKIQSSSGSKESKGKKLFRFDLNLPFESQCTEEEDQDPKRRKINDGRETDEDIQEVENHHPDHCQYSSSSDSMGLLSKLNQHTRVMGKASDCRNSVPTEGYSSTTTESQSQQAVQPISLIGSCSMDQGGSSEIVHKGRAQFHKYHFKKSGASVMLPDHKVRVIGNSWHSIPEINHMFEKMVYLGRQVASETGLENEMKRWFQLLKRDIVSKHINSVIFQQESRKVFRTLSKAYRQFTLVFLGSLQVIHSTPKEEMKELVYDGWAFIMRYLEVWRWIDLEHCDVPTMAIKPETLEIENPLQLWHYLMGLARTSRMSLIVLWRFCNHWYHLSSYKNKMMIKNHQDLHVRWHYHLAKANLLPDWEIEPEPPATISSSGQSGLEINMKNTKSPLYRFIRKENFSVKEGRSKRFVGILREVGRNTLFTLNPQQLPFKSIQTYCQTMKNKKLKLPQEWQGNFESLKQKTIFGIIPCFLGMIQLLHPIEVSNHQPNPAILDALKFMKEFLSGWGKDDLEKSFRINPLEIKQLSKSDEPSRDCFN</sequence>
<feature type="signal peptide" evidence="2">
    <location>
        <begin position="1"/>
        <end position="20"/>
    </location>
</feature>
<protein>
    <recommendedName>
        <fullName evidence="5">Secreted protein</fullName>
    </recommendedName>
</protein>
<evidence type="ECO:0000256" key="2">
    <source>
        <dbReference type="SAM" id="SignalP"/>
    </source>
</evidence>
<feature type="compositionally biased region" description="Polar residues" evidence="1">
    <location>
        <begin position="70"/>
        <end position="79"/>
    </location>
</feature>
<feature type="chain" id="PRO_5003315178" description="Secreted protein" evidence="2">
    <location>
        <begin position="21"/>
        <end position="616"/>
    </location>
</feature>
<feature type="compositionally biased region" description="Polar residues" evidence="1">
    <location>
        <begin position="171"/>
        <end position="180"/>
    </location>
</feature>
<name>F4RG71_MELLP</name>
<dbReference type="OrthoDB" id="10407830at2759"/>
<evidence type="ECO:0000313" key="3">
    <source>
        <dbReference type="EMBL" id="EGG08558.1"/>
    </source>
</evidence>
<dbReference type="AlphaFoldDB" id="F4RG71"/>
<proteinExistence type="predicted"/>
<reference evidence="4" key="1">
    <citation type="journal article" date="2011" name="Proc. Natl. Acad. Sci. U.S.A.">
        <title>Obligate biotrophy features unraveled by the genomic analysis of rust fungi.</title>
        <authorList>
            <person name="Duplessis S."/>
            <person name="Cuomo C.A."/>
            <person name="Lin Y.-C."/>
            <person name="Aerts A."/>
            <person name="Tisserant E."/>
            <person name="Veneault-Fourrey C."/>
            <person name="Joly D.L."/>
            <person name="Hacquard S."/>
            <person name="Amselem J."/>
            <person name="Cantarel B.L."/>
            <person name="Chiu R."/>
            <person name="Coutinho P.M."/>
            <person name="Feau N."/>
            <person name="Field M."/>
            <person name="Frey P."/>
            <person name="Gelhaye E."/>
            <person name="Goldberg J."/>
            <person name="Grabherr M.G."/>
            <person name="Kodira C.D."/>
            <person name="Kohler A."/>
            <person name="Kuees U."/>
            <person name="Lindquist E.A."/>
            <person name="Lucas S.M."/>
            <person name="Mago R."/>
            <person name="Mauceli E."/>
            <person name="Morin E."/>
            <person name="Murat C."/>
            <person name="Pangilinan J.L."/>
            <person name="Park R."/>
            <person name="Pearson M."/>
            <person name="Quesneville H."/>
            <person name="Rouhier N."/>
            <person name="Sakthikumar S."/>
            <person name="Salamov A.A."/>
            <person name="Schmutz J."/>
            <person name="Selles B."/>
            <person name="Shapiro H."/>
            <person name="Tanguay P."/>
            <person name="Tuskan G.A."/>
            <person name="Henrissat B."/>
            <person name="Van de Peer Y."/>
            <person name="Rouze P."/>
            <person name="Ellis J.G."/>
            <person name="Dodds P.N."/>
            <person name="Schein J.E."/>
            <person name="Zhong S."/>
            <person name="Hamelin R.C."/>
            <person name="Grigoriev I.V."/>
            <person name="Szabo L.J."/>
            <person name="Martin F."/>
        </authorList>
    </citation>
    <scope>NUCLEOTIDE SEQUENCE [LARGE SCALE GENOMIC DNA]</scope>
    <source>
        <strain evidence="4">98AG31 / pathotype 3-4-7</strain>
    </source>
</reference>
<dbReference type="RefSeq" id="XP_007408144.1">
    <property type="nucleotide sequence ID" value="XM_007408082.1"/>
</dbReference>
<dbReference type="VEuPathDB" id="FungiDB:MELLADRAFT_61872"/>
<feature type="region of interest" description="Disordered" evidence="1">
    <location>
        <begin position="165"/>
        <end position="191"/>
    </location>
</feature>
<feature type="region of interest" description="Disordered" evidence="1">
    <location>
        <begin position="69"/>
        <end position="93"/>
    </location>
</feature>
<evidence type="ECO:0008006" key="5">
    <source>
        <dbReference type="Google" id="ProtNLM"/>
    </source>
</evidence>
<dbReference type="KEGG" id="mlr:MELLADRAFT_61872"/>
<keyword evidence="4" id="KW-1185">Reference proteome</keyword>
<feature type="region of interest" description="Disordered" evidence="1">
    <location>
        <begin position="107"/>
        <end position="151"/>
    </location>
</feature>
<dbReference type="InParanoid" id="F4RG71"/>
<organism evidence="4">
    <name type="scientific">Melampsora larici-populina (strain 98AG31 / pathotype 3-4-7)</name>
    <name type="common">Poplar leaf rust fungus</name>
    <dbReference type="NCBI Taxonomy" id="747676"/>
    <lineage>
        <taxon>Eukaryota</taxon>
        <taxon>Fungi</taxon>
        <taxon>Dikarya</taxon>
        <taxon>Basidiomycota</taxon>
        <taxon>Pucciniomycotina</taxon>
        <taxon>Pucciniomycetes</taxon>
        <taxon>Pucciniales</taxon>
        <taxon>Melampsoraceae</taxon>
        <taxon>Melampsora</taxon>
    </lineage>
</organism>
<gene>
    <name evidence="3" type="ORF">MELLADRAFT_61872</name>
</gene>
<evidence type="ECO:0000313" key="4">
    <source>
        <dbReference type="Proteomes" id="UP000001072"/>
    </source>
</evidence>
<dbReference type="GeneID" id="18929804"/>
<dbReference type="Proteomes" id="UP000001072">
    <property type="component" value="Unassembled WGS sequence"/>
</dbReference>
<evidence type="ECO:0000256" key="1">
    <source>
        <dbReference type="SAM" id="MobiDB-lite"/>
    </source>
</evidence>